<accession>A0ABS4ZS10</accession>
<evidence type="ECO:0000313" key="4">
    <source>
        <dbReference type="Proteomes" id="UP000694460"/>
    </source>
</evidence>
<sequence length="188" mass="18002">MTDAHRATLPVKRAKLAIAGLTVLGAALATAGQAAADPVVPDPVPAPAPAEAAPPPPPPAPAGPPQVPEIANPVYGSGQYGSGPVGTLRDLWHQARDPGGFQGAGGAPEGTVAPPPGAGVAPPLPPGYVSINAPGSETPATAPAPGSGGPAGPALPPGYYSLNGPPPPGYEYNSPGQQAPAPPAAPTP</sequence>
<dbReference type="RefSeq" id="WP_209916363.1">
    <property type="nucleotide sequence ID" value="NZ_JAGIOP010000002.1"/>
</dbReference>
<keyword evidence="2" id="KW-0732">Signal</keyword>
<dbReference type="EMBL" id="JAGIOP010000002">
    <property type="protein sequence ID" value="MBP2452279.1"/>
    <property type="molecule type" value="Genomic_DNA"/>
</dbReference>
<organism evidence="3 4">
    <name type="scientific">Mycolicibacterium lutetiense</name>
    <dbReference type="NCBI Taxonomy" id="1641992"/>
    <lineage>
        <taxon>Bacteria</taxon>
        <taxon>Bacillati</taxon>
        <taxon>Actinomycetota</taxon>
        <taxon>Actinomycetes</taxon>
        <taxon>Mycobacteriales</taxon>
        <taxon>Mycobacteriaceae</taxon>
        <taxon>Mycolicibacterium</taxon>
    </lineage>
</organism>
<evidence type="ECO:0000256" key="2">
    <source>
        <dbReference type="SAM" id="SignalP"/>
    </source>
</evidence>
<evidence type="ECO:0000256" key="1">
    <source>
        <dbReference type="SAM" id="MobiDB-lite"/>
    </source>
</evidence>
<feature type="compositionally biased region" description="Low complexity" evidence="1">
    <location>
        <begin position="133"/>
        <end position="145"/>
    </location>
</feature>
<feature type="compositionally biased region" description="Pro residues" evidence="1">
    <location>
        <begin position="113"/>
        <end position="126"/>
    </location>
</feature>
<feature type="chain" id="PRO_5046582038" description="FHA domain-containing protein" evidence="2">
    <location>
        <begin position="37"/>
        <end position="188"/>
    </location>
</feature>
<keyword evidence="4" id="KW-1185">Reference proteome</keyword>
<proteinExistence type="predicted"/>
<feature type="region of interest" description="Disordered" evidence="1">
    <location>
        <begin position="31"/>
        <end position="188"/>
    </location>
</feature>
<evidence type="ECO:0008006" key="5">
    <source>
        <dbReference type="Google" id="ProtNLM"/>
    </source>
</evidence>
<protein>
    <recommendedName>
        <fullName evidence="5">FHA domain-containing protein</fullName>
    </recommendedName>
</protein>
<gene>
    <name evidence="3" type="ORF">JOF57_002192</name>
</gene>
<evidence type="ECO:0000313" key="3">
    <source>
        <dbReference type="EMBL" id="MBP2452279.1"/>
    </source>
</evidence>
<name>A0ABS4ZS10_9MYCO</name>
<dbReference type="Proteomes" id="UP000694460">
    <property type="component" value="Unassembled WGS sequence"/>
</dbReference>
<reference evidence="3 4" key="1">
    <citation type="submission" date="2021-03" db="EMBL/GenBank/DDBJ databases">
        <title>Sequencing the genomes of 1000 actinobacteria strains.</title>
        <authorList>
            <person name="Klenk H.-P."/>
        </authorList>
    </citation>
    <scope>NUCLEOTIDE SEQUENCE [LARGE SCALE GENOMIC DNA]</scope>
    <source>
        <strain evidence="3 4">DSM 46713</strain>
    </source>
</reference>
<feature type="signal peptide" evidence="2">
    <location>
        <begin position="1"/>
        <end position="36"/>
    </location>
</feature>
<comment type="caution">
    <text evidence="3">The sequence shown here is derived from an EMBL/GenBank/DDBJ whole genome shotgun (WGS) entry which is preliminary data.</text>
</comment>
<feature type="compositionally biased region" description="Pro residues" evidence="1">
    <location>
        <begin position="40"/>
        <end position="67"/>
    </location>
</feature>